<dbReference type="Gene3D" id="2.60.40.10">
    <property type="entry name" value="Immunoglobulins"/>
    <property type="match status" value="70"/>
</dbReference>
<dbReference type="SUPFAM" id="SSF48726">
    <property type="entry name" value="Immunoglobulin"/>
    <property type="match status" value="19"/>
</dbReference>
<feature type="region of interest" description="Disordered" evidence="3">
    <location>
        <begin position="1415"/>
        <end position="1437"/>
    </location>
</feature>
<feature type="domain" description="Fibronectin type-III" evidence="5">
    <location>
        <begin position="3069"/>
        <end position="3162"/>
    </location>
</feature>
<feature type="domain" description="Fibronectin type-III" evidence="5">
    <location>
        <begin position="4564"/>
        <end position="4663"/>
    </location>
</feature>
<evidence type="ECO:0000256" key="1">
    <source>
        <dbReference type="ARBA" id="ARBA00022737"/>
    </source>
</evidence>
<reference evidence="6" key="2">
    <citation type="submission" date="2025-08" db="UniProtKB">
        <authorList>
            <consortium name="Ensembl"/>
        </authorList>
    </citation>
    <scope>IDENTIFICATION</scope>
</reference>
<feature type="domain" description="Fibronectin type-III" evidence="5">
    <location>
        <begin position="4165"/>
        <end position="4267"/>
    </location>
</feature>
<evidence type="ECO:0000259" key="5">
    <source>
        <dbReference type="PROSITE" id="PS50853"/>
    </source>
</evidence>
<feature type="domain" description="Ig-like" evidence="4">
    <location>
        <begin position="133"/>
        <end position="225"/>
    </location>
</feature>
<dbReference type="FunFam" id="2.60.40.10:FF:000002">
    <property type="entry name" value="Titin a"/>
    <property type="match status" value="10"/>
</dbReference>
<feature type="domain" description="Fibronectin type-III" evidence="5">
    <location>
        <begin position="6438"/>
        <end position="6533"/>
    </location>
</feature>
<feature type="domain" description="Ig-like" evidence="4">
    <location>
        <begin position="1884"/>
        <end position="1971"/>
    </location>
</feature>
<feature type="domain" description="Ig-like" evidence="4">
    <location>
        <begin position="6636"/>
        <end position="6725"/>
    </location>
</feature>
<dbReference type="FunFam" id="2.60.40.10:FF:000034">
    <property type="entry name" value="Titin isoform A"/>
    <property type="match status" value="11"/>
</dbReference>
<dbReference type="SMART" id="SM00409">
    <property type="entry name" value="IG"/>
    <property type="match status" value="19"/>
</dbReference>
<feature type="domain" description="Fibronectin type-III" evidence="5">
    <location>
        <begin position="2376"/>
        <end position="2469"/>
    </location>
</feature>
<feature type="domain" description="Fibronectin type-III" evidence="5">
    <location>
        <begin position="4962"/>
        <end position="5058"/>
    </location>
</feature>
<dbReference type="FunFam" id="2.60.40.10:FF:000011">
    <property type="entry name" value="Titin b"/>
    <property type="match status" value="4"/>
</dbReference>
<feature type="domain" description="Ig-like" evidence="4">
    <location>
        <begin position="824"/>
        <end position="911"/>
    </location>
</feature>
<feature type="domain" description="Fibronectin type-III" evidence="5">
    <location>
        <begin position="4664"/>
        <end position="4757"/>
    </location>
</feature>
<feature type="domain" description="Fibronectin type-III" evidence="5">
    <location>
        <begin position="4268"/>
        <end position="4362"/>
    </location>
</feature>
<feature type="domain" description="Fibronectin type-III" evidence="5">
    <location>
        <begin position="5650"/>
        <end position="5743"/>
    </location>
</feature>
<dbReference type="Proteomes" id="UP000007875">
    <property type="component" value="Unassembled WGS sequence"/>
</dbReference>
<feature type="domain" description="Fibronectin type-III" evidence="5">
    <location>
        <begin position="5850"/>
        <end position="5947"/>
    </location>
</feature>
<dbReference type="FunFam" id="2.60.40.10:FF:000003">
    <property type="entry name" value="Titin isoform E"/>
    <property type="match status" value="15"/>
</dbReference>
<feature type="domain" description="Fibronectin type-III" evidence="5">
    <location>
        <begin position="2778"/>
        <end position="2872"/>
    </location>
</feature>
<keyword evidence="1" id="KW-0677">Repeat</keyword>
<dbReference type="GeneTree" id="ENSGT01150000286978"/>
<organism evidence="6 7">
    <name type="scientific">Ciona savignyi</name>
    <name type="common">Pacific transparent sea squirt</name>
    <dbReference type="NCBI Taxonomy" id="51511"/>
    <lineage>
        <taxon>Eukaryota</taxon>
        <taxon>Metazoa</taxon>
        <taxon>Chordata</taxon>
        <taxon>Tunicata</taxon>
        <taxon>Ascidiacea</taxon>
        <taxon>Phlebobranchia</taxon>
        <taxon>Cionidae</taxon>
        <taxon>Ciona</taxon>
    </lineage>
</organism>
<dbReference type="SMART" id="SM00408">
    <property type="entry name" value="IGc2"/>
    <property type="match status" value="18"/>
</dbReference>
<feature type="domain" description="Fibronectin type-III" evidence="5">
    <location>
        <begin position="5059"/>
        <end position="5151"/>
    </location>
</feature>
<dbReference type="FunFam" id="2.60.40.10:FF:000135">
    <property type="entry name" value="Titin a"/>
    <property type="match status" value="4"/>
</dbReference>
<feature type="domain" description="Fibronectin type-III" evidence="5">
    <location>
        <begin position="3168"/>
        <end position="3263"/>
    </location>
</feature>
<feature type="domain" description="Ig-like" evidence="4">
    <location>
        <begin position="5551"/>
        <end position="5638"/>
    </location>
</feature>
<feature type="domain" description="Ig-like" evidence="4">
    <location>
        <begin position="2277"/>
        <end position="2369"/>
    </location>
</feature>
<evidence type="ECO:0008006" key="8">
    <source>
        <dbReference type="Google" id="ProtNLM"/>
    </source>
</evidence>
<feature type="domain" description="Fibronectin type-III" evidence="5">
    <location>
        <begin position="1314"/>
        <end position="1408"/>
    </location>
</feature>
<feature type="domain" description="Ig-like" evidence="4">
    <location>
        <begin position="5951"/>
        <end position="6040"/>
    </location>
</feature>
<dbReference type="FunFam" id="2.60.40.10:FF:000504">
    <property type="entry name" value="Bent, isoform J"/>
    <property type="match status" value="1"/>
</dbReference>
<feature type="domain" description="Ig-like" evidence="4">
    <location>
        <begin position="4465"/>
        <end position="4552"/>
    </location>
</feature>
<dbReference type="PANTHER" id="PTHR14340:SF9">
    <property type="entry name" value="FIBRONECTIN TYPE-III DOMAIN-CONTAINING PROTEIN"/>
    <property type="match status" value="1"/>
</dbReference>
<feature type="domain" description="Fibronectin type-III" evidence="5">
    <location>
        <begin position="5749"/>
        <end position="5844"/>
    </location>
</feature>
<reference evidence="6" key="3">
    <citation type="submission" date="2025-09" db="UniProtKB">
        <authorList>
            <consortium name="Ensembl"/>
        </authorList>
    </citation>
    <scope>IDENTIFICATION</scope>
</reference>
<feature type="domain" description="Ig-like" evidence="4">
    <location>
        <begin position="533"/>
        <end position="622"/>
    </location>
</feature>
<feature type="domain" description="Ig-like" evidence="4">
    <location>
        <begin position="3775"/>
        <end position="3858"/>
    </location>
</feature>
<dbReference type="PROSITE" id="PS50835">
    <property type="entry name" value="IG_LIKE"/>
    <property type="match status" value="18"/>
</dbReference>
<dbReference type="FunFam" id="2.60.40.10:FF:000031">
    <property type="entry name" value="Myosin-binding protein C, slow type"/>
    <property type="match status" value="7"/>
</dbReference>
<accession>H2YFD5</accession>
<feature type="domain" description="Fibronectin type-III" evidence="5">
    <location>
        <begin position="2475"/>
        <end position="2570"/>
    </location>
</feature>
<feature type="domain" description="Fibronectin type-III" evidence="5">
    <location>
        <begin position="432"/>
        <end position="532"/>
    </location>
</feature>
<dbReference type="PROSITE" id="PS50853">
    <property type="entry name" value="FN3"/>
    <property type="match status" value="50"/>
</dbReference>
<dbReference type="InterPro" id="IPR003599">
    <property type="entry name" value="Ig_sub"/>
</dbReference>
<feature type="domain" description="Ig-like" evidence="4">
    <location>
        <begin position="1214"/>
        <end position="1307"/>
    </location>
</feature>
<feature type="domain" description="Fibronectin type-III" evidence="5">
    <location>
        <begin position="4763"/>
        <end position="4860"/>
    </location>
</feature>
<evidence type="ECO:0000313" key="7">
    <source>
        <dbReference type="Proteomes" id="UP000007875"/>
    </source>
</evidence>
<dbReference type="FunFam" id="2.60.40.10:FF:000112">
    <property type="entry name" value="Titin a"/>
    <property type="match status" value="3"/>
</dbReference>
<dbReference type="InterPro" id="IPR013098">
    <property type="entry name" value="Ig_I-set"/>
</dbReference>
<keyword evidence="7" id="KW-1185">Reference proteome</keyword>
<feature type="domain" description="Ig-like" evidence="4">
    <location>
        <begin position="1613"/>
        <end position="1703"/>
    </location>
</feature>
<dbReference type="FunFam" id="2.60.40.10:FF:000012">
    <property type="entry name" value="titin isoform X1"/>
    <property type="match status" value="1"/>
</dbReference>
<feature type="domain" description="Fibronectin type-III" evidence="5">
    <location>
        <begin position="1709"/>
        <end position="1804"/>
    </location>
</feature>
<feature type="domain" description="Ig-like" evidence="4">
    <location>
        <begin position="4067"/>
        <end position="4158"/>
    </location>
</feature>
<dbReference type="InterPro" id="IPR003598">
    <property type="entry name" value="Ig_sub2"/>
</dbReference>
<dbReference type="SMART" id="SM00060">
    <property type="entry name" value="FN3"/>
    <property type="match status" value="50"/>
</dbReference>
<feature type="domain" description="Fibronectin type-III" evidence="5">
    <location>
        <begin position="2178"/>
        <end position="2274"/>
    </location>
</feature>
<feature type="domain" description="Fibronectin type-III" evidence="5">
    <location>
        <begin position="1982"/>
        <end position="2076"/>
    </location>
</feature>
<dbReference type="InterPro" id="IPR003961">
    <property type="entry name" value="FN3_dom"/>
</dbReference>
<dbReference type="Pfam" id="PF00041">
    <property type="entry name" value="fn3"/>
    <property type="match status" value="49"/>
</dbReference>
<feature type="domain" description="Fibronectin type-III" evidence="5">
    <location>
        <begin position="3664"/>
        <end position="3770"/>
    </location>
</feature>
<protein>
    <recommendedName>
        <fullName evidence="8">Titin</fullName>
    </recommendedName>
</protein>
<feature type="domain" description="Fibronectin type-III" evidence="5">
    <location>
        <begin position="6143"/>
        <end position="6236"/>
    </location>
</feature>
<dbReference type="Pfam" id="PF07679">
    <property type="entry name" value="I-set"/>
    <property type="match status" value="19"/>
</dbReference>
<feature type="domain" description="Fibronectin type-III" evidence="5">
    <location>
        <begin position="4365"/>
        <end position="4461"/>
    </location>
</feature>
<evidence type="ECO:0000259" key="4">
    <source>
        <dbReference type="PROSITE" id="PS50835"/>
    </source>
</evidence>
<dbReference type="InterPro" id="IPR036116">
    <property type="entry name" value="FN3_sf"/>
</dbReference>
<feature type="domain" description="Fibronectin type-III" evidence="5">
    <location>
        <begin position="5353"/>
        <end position="5448"/>
    </location>
</feature>
<evidence type="ECO:0000256" key="2">
    <source>
        <dbReference type="ARBA" id="ARBA00023319"/>
    </source>
</evidence>
<dbReference type="SUPFAM" id="SSF49265">
    <property type="entry name" value="Fibronectin type III"/>
    <property type="match status" value="30"/>
</dbReference>
<feature type="domain" description="Fibronectin type-III" evidence="5">
    <location>
        <begin position="5254"/>
        <end position="5347"/>
    </location>
</feature>
<name>H2YFD5_CIOSA</name>
<dbReference type="InterPro" id="IPR036179">
    <property type="entry name" value="Ig-like_dom_sf"/>
</dbReference>
<proteinExistence type="predicted"/>
<feature type="domain" description="Fibronectin type-III" evidence="5">
    <location>
        <begin position="729"/>
        <end position="820"/>
    </location>
</feature>
<feature type="domain" description="Fibronectin type-III" evidence="5">
    <location>
        <begin position="1515"/>
        <end position="1608"/>
    </location>
</feature>
<dbReference type="PANTHER" id="PTHR14340">
    <property type="entry name" value="MICROFIBRIL-ASSOCIATED GLYCOPROTEIN 3"/>
    <property type="match status" value="1"/>
</dbReference>
<feature type="domain" description="Fibronectin type-III" evidence="5">
    <location>
        <begin position="919"/>
        <end position="1012"/>
    </location>
</feature>
<feature type="domain" description="Fibronectin type-III" evidence="5">
    <location>
        <begin position="6536"/>
        <end position="6632"/>
    </location>
</feature>
<dbReference type="FunFam" id="2.60.40.10:FF:000986">
    <property type="entry name" value="Titin b"/>
    <property type="match status" value="2"/>
</dbReference>
<dbReference type="InterPro" id="IPR013783">
    <property type="entry name" value="Ig-like_fold"/>
</dbReference>
<feature type="domain" description="Fibronectin type-III" evidence="5">
    <location>
        <begin position="6047"/>
        <end position="6141"/>
    </location>
</feature>
<feature type="domain" description="Fibronectin type-III" evidence="5">
    <location>
        <begin position="3968"/>
        <end position="4067"/>
    </location>
</feature>
<feature type="domain" description="Fibronectin type-III" evidence="5">
    <location>
        <begin position="3871"/>
        <end position="3966"/>
    </location>
</feature>
<feature type="domain" description="Fibronectin type-III" evidence="5">
    <location>
        <begin position="1017"/>
        <end position="1111"/>
    </location>
</feature>
<feature type="domain" description="Fibronectin type-III" evidence="5">
    <location>
        <begin position="6339"/>
        <end position="6432"/>
    </location>
</feature>
<feature type="domain" description="Fibronectin type-III" evidence="5">
    <location>
        <begin position="2576"/>
        <end position="2677"/>
    </location>
</feature>
<reference evidence="7" key="1">
    <citation type="submission" date="2003-08" db="EMBL/GenBank/DDBJ databases">
        <authorList>
            <person name="Birren B."/>
            <person name="Nusbaum C."/>
            <person name="Abebe A."/>
            <person name="Abouelleil A."/>
            <person name="Adekoya E."/>
            <person name="Ait-zahra M."/>
            <person name="Allen N."/>
            <person name="Allen T."/>
            <person name="An P."/>
            <person name="Anderson M."/>
            <person name="Anderson S."/>
            <person name="Arachchi H."/>
            <person name="Armbruster J."/>
            <person name="Bachantsang P."/>
            <person name="Baldwin J."/>
            <person name="Barry A."/>
            <person name="Bayul T."/>
            <person name="Blitshsteyn B."/>
            <person name="Bloom T."/>
            <person name="Blye J."/>
            <person name="Boguslavskiy L."/>
            <person name="Borowsky M."/>
            <person name="Boukhgalter B."/>
            <person name="Brunache A."/>
            <person name="Butler J."/>
            <person name="Calixte N."/>
            <person name="Calvo S."/>
            <person name="Camarata J."/>
            <person name="Campo K."/>
            <person name="Chang J."/>
            <person name="Cheshatsang Y."/>
            <person name="Citroen M."/>
            <person name="Collymore A."/>
            <person name="Considine T."/>
            <person name="Cook A."/>
            <person name="Cooke P."/>
            <person name="Corum B."/>
            <person name="Cuomo C."/>
            <person name="David R."/>
            <person name="Dawoe T."/>
            <person name="Degray S."/>
            <person name="Dodge S."/>
            <person name="Dooley K."/>
            <person name="Dorje P."/>
            <person name="Dorjee K."/>
            <person name="Dorris L."/>
            <person name="Duffey N."/>
            <person name="Dupes A."/>
            <person name="Elkins T."/>
            <person name="Engels R."/>
            <person name="Erickson J."/>
            <person name="Farina A."/>
            <person name="Faro S."/>
            <person name="Ferreira P."/>
            <person name="Fischer H."/>
            <person name="Fitzgerald M."/>
            <person name="Foley K."/>
            <person name="Gage D."/>
            <person name="Galagan J."/>
            <person name="Gearin G."/>
            <person name="Gnerre S."/>
            <person name="Gnirke A."/>
            <person name="Goyette A."/>
            <person name="Graham J."/>
            <person name="Grandbois E."/>
            <person name="Gyaltsen K."/>
            <person name="Hafez N."/>
            <person name="Hagopian D."/>
            <person name="Hagos B."/>
            <person name="Hall J."/>
            <person name="Hatcher B."/>
            <person name="Heller A."/>
            <person name="Higgins H."/>
            <person name="Honan T."/>
            <person name="Horn A."/>
            <person name="Houde N."/>
            <person name="Hughes L."/>
            <person name="Hulme W."/>
            <person name="Husby E."/>
            <person name="Iliev I."/>
            <person name="Jaffe D."/>
            <person name="Jones C."/>
            <person name="Kamal M."/>
            <person name="Kamat A."/>
            <person name="Kamvysselis M."/>
            <person name="Karlsson E."/>
            <person name="Kells C."/>
            <person name="Kieu A."/>
            <person name="Kisner P."/>
            <person name="Kodira C."/>
            <person name="Kulbokas E."/>
            <person name="Labutti K."/>
            <person name="Lama D."/>
            <person name="Landers T."/>
            <person name="Leger J."/>
            <person name="Levine S."/>
            <person name="Lewis D."/>
            <person name="Lewis T."/>
            <person name="Lindblad-toh K."/>
            <person name="Liu X."/>
            <person name="Lokyitsang T."/>
            <person name="Lokyitsang Y."/>
            <person name="Lucien O."/>
            <person name="Lui A."/>
            <person name="Ma L.J."/>
            <person name="Mabbitt R."/>
            <person name="Macdonald J."/>
            <person name="Maclean C."/>
            <person name="Major J."/>
            <person name="Manning J."/>
            <person name="Marabella R."/>
            <person name="Maru K."/>
            <person name="Matthews C."/>
            <person name="Mauceli E."/>
            <person name="Mccarthy M."/>
            <person name="Mcdonough S."/>
            <person name="Mcghee T."/>
            <person name="Meldrim J."/>
            <person name="Meneus L."/>
            <person name="Mesirov J."/>
            <person name="Mihalev A."/>
            <person name="Mihova T."/>
            <person name="Mikkelsen T."/>
            <person name="Mlenga V."/>
            <person name="Moru K."/>
            <person name="Mozes J."/>
            <person name="Mulrain L."/>
            <person name="Munson G."/>
            <person name="Naylor J."/>
            <person name="Newes C."/>
            <person name="Nguyen C."/>
            <person name="Nguyen N."/>
            <person name="Nguyen T."/>
            <person name="Nicol R."/>
            <person name="Nielsen C."/>
            <person name="Nizzari M."/>
            <person name="Norbu C."/>
            <person name="Norbu N."/>
            <person name="O'donnell P."/>
            <person name="Okoawo O."/>
            <person name="O'leary S."/>
            <person name="Omotosho B."/>
            <person name="O'neill K."/>
            <person name="Osman S."/>
            <person name="Parker S."/>
            <person name="Perrin D."/>
            <person name="Phunkhang P."/>
            <person name="Piqani B."/>
            <person name="Purcell S."/>
            <person name="Rachupka T."/>
            <person name="Ramasamy U."/>
            <person name="Rameau R."/>
            <person name="Ray V."/>
            <person name="Raymond C."/>
            <person name="Retta R."/>
            <person name="Richardson S."/>
            <person name="Rise C."/>
            <person name="Rodriguez J."/>
            <person name="Rogers J."/>
            <person name="Rogov P."/>
            <person name="Rutman M."/>
            <person name="Schupbach R."/>
            <person name="Seaman C."/>
            <person name="Settipalli S."/>
            <person name="Sharpe T."/>
            <person name="Sheridan J."/>
            <person name="Sherpa N."/>
            <person name="Shi J."/>
            <person name="Smirnov S."/>
            <person name="Smith C."/>
            <person name="Sougnez C."/>
            <person name="Spencer B."/>
            <person name="Stalker J."/>
            <person name="Stange-thomann N."/>
            <person name="Stavropoulos S."/>
            <person name="Stetson K."/>
            <person name="Stone C."/>
            <person name="Stone S."/>
            <person name="Stubbs M."/>
            <person name="Talamas J."/>
            <person name="Tchuinga P."/>
            <person name="Tenzing P."/>
            <person name="Tesfaye S."/>
            <person name="Theodore J."/>
            <person name="Thoulutsang Y."/>
            <person name="Topham K."/>
            <person name="Towey S."/>
            <person name="Tsamla T."/>
            <person name="Tsomo N."/>
            <person name="Vallee D."/>
            <person name="Vassiliev H."/>
            <person name="Venkataraman V."/>
            <person name="Vinson J."/>
            <person name="Vo A."/>
            <person name="Wade C."/>
            <person name="Wang S."/>
            <person name="Wangchuk T."/>
            <person name="Wangdi T."/>
            <person name="Whittaker C."/>
            <person name="Wilkinson J."/>
            <person name="Wu Y."/>
            <person name="Wyman D."/>
            <person name="Yadav S."/>
            <person name="Yang S."/>
            <person name="Yang X."/>
            <person name="Yeager S."/>
            <person name="Yee E."/>
            <person name="Young G."/>
            <person name="Zainoun J."/>
            <person name="Zembeck L."/>
            <person name="Zimmer A."/>
            <person name="Zody M."/>
            <person name="Lander E."/>
        </authorList>
    </citation>
    <scope>NUCLEOTIDE SEQUENCE [LARGE SCALE GENOMIC DNA]</scope>
</reference>
<evidence type="ECO:0000313" key="6">
    <source>
        <dbReference type="Ensembl" id="ENSCSAVP00000004033.1"/>
    </source>
</evidence>
<feature type="domain" description="Fibronectin type-III" evidence="5">
    <location>
        <begin position="3266"/>
        <end position="3362"/>
    </location>
</feature>
<feature type="domain" description="Fibronectin type-III" evidence="5">
    <location>
        <begin position="3563"/>
        <end position="3659"/>
    </location>
</feature>
<dbReference type="PRINTS" id="PR00014">
    <property type="entry name" value="FNTYPEIII"/>
</dbReference>
<feature type="domain" description="Fibronectin type-III" evidence="5">
    <location>
        <begin position="1414"/>
        <end position="1509"/>
    </location>
</feature>
<feature type="domain" description="Fibronectin type-III" evidence="5">
    <location>
        <begin position="331"/>
        <end position="426"/>
    </location>
</feature>
<feature type="domain" description="Fibronectin type-III" evidence="5">
    <location>
        <begin position="629"/>
        <end position="723"/>
    </location>
</feature>
<feature type="domain" description="Fibronectin type-III" evidence="5">
    <location>
        <begin position="2875"/>
        <end position="2967"/>
    </location>
</feature>
<dbReference type="CDD" id="cd00063">
    <property type="entry name" value="FN3"/>
    <property type="match status" value="51"/>
</dbReference>
<dbReference type="HOGENOM" id="CLU_222826_0_0_1"/>
<feature type="domain" description="Fibronectin type-III" evidence="5">
    <location>
        <begin position="229"/>
        <end position="325"/>
    </location>
</feature>
<feature type="domain" description="Fibronectin type-III" evidence="5">
    <location>
        <begin position="2082"/>
        <end position="2175"/>
    </location>
</feature>
<feature type="domain" description="Fibronectin type-III" evidence="5">
    <location>
        <begin position="3464"/>
        <end position="3557"/>
    </location>
</feature>
<evidence type="ECO:0000256" key="3">
    <source>
        <dbReference type="SAM" id="MobiDB-lite"/>
    </source>
</evidence>
<feature type="domain" description="Ig-like" evidence="4">
    <location>
        <begin position="2681"/>
        <end position="2767"/>
    </location>
</feature>
<sequence length="6873" mass="753147">EYFFRVSAENKCGVGPNLELNSPITAMDPVQVPQVPRDLKVLTASKTGVKLGWIKPEWDGGSQITSYQVVAMKRGTKDWKEVETGSAECQWTLNDLEENMQYRFGIMARNKAGLSQVCVIQEYVTVCDDEIMPTVKILTTLTKSEVLVRAGTDLILRASMAGRPVPVAVWKLGDVDLFKVARSSIKTTEDETRLTISNATRADCGHYVVTATNKTGSDSASAQVNVLDKPAACVGPLKIISLKDRCTVAWEPPADNGGCEITNYMLEKCETSRMVWSVVTASVTACAYPVPRLLEGNEYIFRVKAENKMGLGPAIESSPVVAKSPYDKPGAPSAPEITKIGNGTATIAWKAPDKDGGRDISGYFVEKREKKGVRWSPCNTKSIMDRRLNVLGLSIGYDYQFRVAAENEMGVGEPSEPSKMVTIKEPTEVPGPPSNPKVVDTTKKSVTIKWGAPAYDGGARIIGYIVESSVEGLDDWRKCNVGVGTSKTTEFTVTGLRQEQTYVFRVAAVNEVGQGKHESIPGAVSPVEILEEPEIDLDVDMRKNIEIKAGSTLRLLADVKGRPKPTIKWTKFGATLSRRADVDVTDLKTTLVVPETTRDDSGKYTLTASNARGSKSANINVKVLDTPGQVSNIVVKDIKATSAQISWTPPDMDGGSEITNYVVELKESDKKTWSVATTECPKTAFRVTKLVEGKDYYFRIKAENKYGVGIPADISKPVRARHPITEPGPVNKLKITDVTKSTVTLTWLKPDHTGGSKITGYVIEHQGEGTTNWSEYRTVSDTTVTAVNLANKKYKFQVKARNEELAGPPRETDVVDVKEPAEAPKITLPKELKVRSGQKLVVEADISGKPHPVTYWMRKDVELEESEKLLIQKTSSTVSLTIPKSERHHTDEYVLRAENANGKSQGIVKVEVLDRPSMPTGPVEFKDINIDTVTLTWSAPEDDGGCPISNYIVEQSEADHPGFKVISSTVSRTTRVGKLTKDSEYVFRIKAENKCGISDALSSALIKATYPFTVPKVPRNLNVVKIGKESATLSWDVPENDGGNPVRGYNIERKEMNSLLWTLVNKSLVKRRELVDSNLLEGIEYQFRVQACNTAGAGAFCKPTDPQVARDQCDAPGKPEVVDVTDTTVELGWAPPRSDGGLKIAGYIIEKQKLPNEKWVRHITTRGPEASVVLVNLEEGERYCFRVLAKTAVVVSKPSEPTEAILVRQAIAAPSITLDASCRELLVVRAGQDIVIEATIVGKPKPTAMWTRGEDQIKSTSDGSVTAETLLNQSRVIIRSCKRSDAGNYVLTLENTSGKTSATAKVRVLDVPGMPEGPAKFSNVLSDRLKLIWNRPLEDGGAAITNYVIERRETSRPTWAMVSGSAQGTELAVQKLIQNHEYEFRISAENKYGIGQSLVTEPIIVKNPFSVPSAAEPPSVSNAKKEGMTVSWKSPSEDGGKPISGYYLEKRETKAVQWVKVNRRPVSDRSIKVTGLIEGAEYEFRVAAENVAGIGEFSLPSQPATADDPKYPPAPPAFPKVLDTTRSTVEIAWGKPAYDGDSPITGYFVEMANPESPDNFERVATTHITKYTMTGLSDGREYRFRIKAVNAIGESEPSEVPGSVAPKDILEPPGIDLDVSMMKALVIRAGNTIRLYCGLKGRPAPKASWTKLDGELSINRVDIKTSDWDTTLLIPNCNRDDSGKYILNVENTSGVKSTTVIVRVDTPGPPGPIIIKEVTLETVSIAWESPINDGGSTITSYVIEKRESTHKAWATVTAQCSRTSWTINNLETGKSYYFRVMAENEYGIGIPFEIPEPVKITQEPGPVQKLEIVETTKSSAVLNWLKPNHDGGSRLIGYIVELAPKDSDDCDGKEYSIRVSAKNQAGTGQPRERNLVAKDETTLPKFDLTELSNMTFSAREGTPAKLKIPVQGAPKPEIKWTKDDENLKEDTRVSVEVTAISTVVVFKEIRKEDAGKYIVAATNVVGKKTATIKFVVVGKPGVPYGPCQISDLTAEHATLTWNAPKDNGGSEITNYIVEKRDISTGTWSLVTSSIARPTCRASGLIGGNEYTFRVMAENRFGVSSPLLSETVVAKYPFNVPYAPAAPEVTSCKRDSMVVQWKPPRKDGGSPVTGYIVEIKERNSILWKNLCKTHTTDCRALNLNEGLEYQFRVYALNQAGQSEPSETSTSKYALDPVGPPTRPIVYDSTNESISVRWEAPKFDGGHRIAGYDVERLNLPGKNWIRCNVGNISATNFEVTNLTPGSRYDFRIRAKNTAGSVSEPSETTGPNVCKEEYEPASISLDAALLDGLVVRAGEDVQLHAITEGKPVPNVTWSLNDKELRVTEDIKTERTIAQATLTIKNIHLVNAGNYTVTASNHYGSKSATCRVQVLDRPGPPENIAVADVTSSRAKVTWSAPRDDGGAHVTHYVVEKRETSRLAWTLVTNQVEGTSLRVSNLLEHNEYVFRVMGVNKYGQGEAAESQPLKAENPFTLPCKPTQPEVTNVTRDSCVLTWTRPNNDGGSEITNYILEKRERRGTRWVRATRKNNSECRFRITGLPESAEIEFRVAAENAAGTGEPSEPSSYVSIVDPIYPPGPPSNPKTTETTRKSATVSWGKPMYDGGSEIIGYAIQYAEVKGDEVDEDTWVKCPVPVRYMLTEYTVGDLVENREYRLRVAAVNKAGVGEFVMVSGKVVAKDVLLAPDMEIDASLRQALKVIRAGGIIRLFSIIRGRPTPTAKWSKHEGQINEMAQIETTDYSTLLLINDCSRNDAGRYVLTVENSSGTKTVSITVKVLDTPGPVKNLKVTEVTREHALISWEMSEVDGGSVVNNYIIEKRETTRKAYQAVGSTPHRTTFKITGLTEGDSYFFRVLAENEYGVGVPCETLQAVKISEVPSLPDEVEVRDITNTSATVAWTKPEHDGGSPITGYVVEHMQKGGFESWTVGGTTKNTYVLVNLTLEKDYVFRVRAQNDVGISDGRETNTVTIRELLIAPNVDTSKLFNNTVSEKVGTNIHIRVPYTGTPTPVAHFIRNGEPIKQTSRVNSDTSNGIAKLNIGEVTRKDAGEYELVVKNAVGTKTATLRVVVMEKPAPPTGPMEIKDVSAESITVAWGQPEEDGGTPVTHYTLEKLDCNIGWTEVSGFVVRTSQKITRLTTGQEYIFRVRAANKFGLSEPLDSAPVMARHPFNKPGTPSAPQVVSVTNDSVVITWQEPTNDGGSAILGYHIERKDRNSIMWTKANSYIVRDSTFKCGNLSQGLSYEFRVTAENLAGFGKVSKISEAVITRDPIEPPRDVHVTRVNRTSVTLEWRRPEYDGGSKITGYIIEKADVPSGRWMKCNFNKVIDQTFEADGLIEGKSYEFRVIAQNAAGSVSKPSDSTGSVTARDEVEPASVDVDAQYRDVVCVKAGEAFTLKTYVSGKPVPTISWEKDGNEFESGPRVSILTTETTSNVTVKDAHRADSGTYTIKVHNLAGDRSIGINVRVLDTPGMCELVTVSGITAEKCNLAWQSPTLNGGAKVTGYSIEKRETSRLAWTVVVHGTEFNQHKVTGLINGNEYVFRVRAENKFGLGEPVETNPVVAKNPFVVADAPGVPEVSNIMKNSCTVMWTRPESDGGAEITGYIVERREKNSARWHRVNRRLVSDLRLRVTDLREGSEQEFRIYAENRAGVGQASESSGFVTMTDPLYVPEAPGIPRVTDSTKSSVSLRWSKPMYDGGADIIGYSLEYAEVAEKDEDGEFDEESVVWGTAVDKNNLRNTSYTISGLTHNKNYRFRVCAHNSCGASFPAITATKVMPVERFEPPTFGPDTDLRKTLTVRAGGSVRLAVPISGRPTPSVSWSRTHNGLKERAIIDTTDTMTVLVIENVTRDDTAKYTLTLTNQSGTVAAGVMVKVLDTPGAPEELAITGMSKSAISVSWKAPEIDGGSNITNYILERREATKKSWSTVETACTRTSYKFSKLNEGFRYYFRVMAENEYGIGSPAETQHPVRASEEPGPPKSIQCTDITNNSVALQWQKPDYDGGSEILDYTIEQQMKGFDQWTKVKVLKSSTFNYVVPHLNENQQFTFRVSARNDTGPSPSTELSGYVLVVTQTAPPDADLGGFSQKLVEGKAGTTVQASILIKGKPAPTTQWKRDGAELKMTSRVNYDTVEGNAILTIKDADLKDAGNYQLVLENSIGSKTIPVSVRVLDKPGPPKGPVEFSGVTADSLVLSWSAPEADGGAAINNYIVDMRETSGDATEWRMISGSTARNSLKVTRLRPGMEYAFRIRAENRFGIGHGLESPSIKAQFPFKTPGSPSAPTVVATTRETMTIKWEVPMNDGGSKILGYHVEKKDRNSILWIKCSKTLVSGTDYKITNLQESLEYEFRVYAENAAGFGKTSKSSDSAIARDAVDPPRDVEVVGITRHSAHIQWKNPEYDGGYKVTGYIIERMEVSVGRWLKCNFSNVSVTNFNIEGLTEGLKYNFRVFAKNAAGAVSIPAMTILPVLVKDDLQPPTIDMDARFAELVTVRAGRTIKIEAGIRGKPTPIITWKKDEQEFKLSGRISVKNTDVSTCLEITDADRDDTAAYSLAVQNFAGSRSLSIQVKVLDKPGRPTGPITISGTTAEKCTISWRAPERDGGAPIINYVVEKRETSHLAWVLVNPSVEGTTCKISKLLADNEYIFRVRAENKYGVGDALESVEIIAKNPFTTPSAPQSLEVTSVNNNSVTLAWGRPKHDGGSEIAGYAVEKKIRSGLRWIRANKKTILDMRYKVQDLSENQEYEFRVAENSAGFGPMSEETPAVMIQDPKYPPEAPVNFKVEDTSKSSVTLSWIPPTFDGGSAILGYIIDMTTTKKTTHAFSILNIYRNDHNDQLQLWMESRKEYLFRVAAVTKAGTGTKAMLRMPVACVDRLEMPELIIDETVARNVVKAGNQFRLNLGFRGRPTPSITWSKADTNAEILKRRGIEDTTPYTTSIIINDSNRYDSGRYMVTVENSEGSKDFAYHVKVLDTSGPVTDLQVVEMTRDSATLKWCTPENDGCSVITNYVVQKREASRKAWTTVSSECTRNTFKIPGLTEGDTYKFRVLAENAQGLGVPNETSAAVKISIKPSSPGKIQVTDVTKSTVSLEWTKPDHNGGSEITGFVVEMVLAGFEKWQQCATVNALSTTLKGLEEGTQYHFRVSAKNDKGLSDPATLNQVITVKDIVEAPEIHLRDLPVGGIHKKAGSNINISIPISGKPKPEVVWKKNGEVIKQTTRVCTVSSAIQTSICIKSCKLEDTGNYEIAVTNPSGTTKGVLSVTVLDKPGKISDLVIKSVTENSVSLEWKKSQEDGGCQISNYVVQIRDAESDVWVDCAATAVRPRIKVNKLTLGKEYQFRVSGENRYGCGEFVTSEKVLVKYPFSKPGPPGIPAVTLVSSDHVVLRWHEPVHDGGSPIISYHVEVKDRNSILWRKANRMDIRETNFKATGLQPGLTYEFRVYAENAAGCGKLSQPCDPVVARDQISTPLAVEPTGVTRTSVDLIWRKPENDGGAKVSGYVVERRELPNGRWLKCNFSNLIDCKYTVTGLTEDASYEFQIIAKNTSGSISAPSEPSEKVTCKDSFTPPRLDLNGNLKDTVVVKAGETITLSASIFGKPVPNATWTRNNVELDNTPRTEIMDTGSTASLSIKDSTRDDSGDYVLHLKNTAGSRAISITVKVLDRPGQPIGPLTISEVTSERCRLAWRAPENNGGAPVTHYNIEKRETSRLTWTLVESGIEGVTTKVHRLLKGNEYIFRVIAVNKYGRGVPLESVPVIAKNPFSVPAAPGKPQVSTVMKNSAVLTWTRPTSDGGSDISGYHIERKERNSLRWTRAVRRSVPSLHHKVTGLSEGSEYEFRVSAENAAGIGPPSECSTPALCKEPVYVPGPTGIPKVVDTTKHSISLAWAQPSFGGSPVTGYQVEVCQKDADTEEWAKCTPPSGVKSTVYTVTDLQHNKEYKFRISAINMCGTGEAVQLPISIETTDRLEVPEIADGDLRKNLTVKSGTPIKIVVPIRGRPVPSVRWSKEGAPSVGERTQIETTETGTTLLIPESSRSDSGKYTLTLDNTSGSTSASCSVKVLDTPGPCQNISVKDISKDYATATWEPPANDGGSNITNYIVEKKETGRKAWSTITTGCQRNHIKINLSEGLTYLFRVMAENENGIGVPVETSTPVKATEVPGSPDRLEVVDVTKSSVALQWRKPDIDGGSKILGYVIESLEKDQNKWMKRITVKEPQASITNLKEGKQYAFRVIALNKVGASDPREASSLVLIRDTFIAPSLDLSQLPHSVAHVKAGDNLDISVPYVGKPKPSIKWVKDNATIRITKRVDTGTEDDGIARLKIKEITQDDAGIYELHAENQGGKRCAKISVIVLDKPGAVEDLQTSNVTECSVTLSWKAPAFDGGSAISSYVVDLRTSEEPEWRMVSSAIVRTTFKCTKLNLGKEYTFRIRGMNRFGLGPATCTEAVTIQLSYKVPGAPASCTVSYACKDSIVVNWQEPVKDGGSQITGYHLEVKDRNSILWKKANRVVIRSTHFRVLGLQEGLEYEYRVSAENAAGIGKPSRPSEAAFARDPVDIPREVEVVDITRATCLVRWKKPEYDGGQKIVGYNVEKRDLPIGRWTKASFNIIPDNEYLVTGLNGGAEYEFRVLAKNAAGILSKPSASTGAVRCEDDFRPPRINLDAHLLDEVTVTAGSTLRLHAGISGKPEPAITWSNNGNDIREDLRHVLHTTIDHCSILIKDCSKSDSGVFTINAKNACGEKSANVKVLVLDKPGPPTGPIKFSRVTDSRVTCSWEPPMQDGGSKIINYIISKRETSRLAWSVVSEKEELCTLTVQRLIKNNEYQFRIQAVNKFGVGEPLDSEPVVAKNNFTEPSAPGQPEINNVCSSGCTVMWSRPESDGGADIDGYIVERRER</sequence>
<dbReference type="InterPro" id="IPR007110">
    <property type="entry name" value="Ig-like_dom"/>
</dbReference>
<feature type="region of interest" description="Disordered" evidence="3">
    <location>
        <begin position="3953"/>
        <end position="3972"/>
    </location>
</feature>
<feature type="domain" description="Ig-like" evidence="4">
    <location>
        <begin position="5156"/>
        <end position="5247"/>
    </location>
</feature>
<keyword evidence="2" id="KW-0393">Immunoglobulin domain</keyword>
<dbReference type="CDD" id="cd05748">
    <property type="entry name" value="Ig_Titin_like"/>
    <property type="match status" value="7"/>
</dbReference>
<feature type="domain" description="Ig-like" evidence="4">
    <location>
        <begin position="4864"/>
        <end position="4951"/>
    </location>
</feature>
<feature type="domain" description="Fibronectin type-III" evidence="5">
    <location>
        <begin position="5451"/>
        <end position="5547"/>
    </location>
</feature>
<feature type="domain" description="Ig-like" evidence="4">
    <location>
        <begin position="6240"/>
        <end position="6330"/>
    </location>
</feature>
<dbReference type="Ensembl" id="ENSCSAVT00000004093.1">
    <property type="protein sequence ID" value="ENSCSAVP00000004033.1"/>
    <property type="gene ID" value="ENSCSAVG00000002380.1"/>
</dbReference>
<feature type="domain" description="Fibronectin type-III" evidence="5">
    <location>
        <begin position="1115"/>
        <end position="1210"/>
    </location>
</feature>
<feature type="domain" description="Fibronectin type-III" evidence="5">
    <location>
        <begin position="6734"/>
        <end position="6828"/>
    </location>
</feature>
<dbReference type="FunFam" id="2.60.40.10:FF:002671">
    <property type="entry name" value="Connectin"/>
    <property type="match status" value="1"/>
</dbReference>
<feature type="domain" description="Fibronectin type-III" evidence="5">
    <location>
        <begin position="35"/>
        <end position="129"/>
    </location>
</feature>
<feature type="domain" description="Ig-like" evidence="4">
    <location>
        <begin position="3365"/>
        <end position="3453"/>
    </location>
</feature>
<feature type="domain" description="Fibronectin type-III" evidence="5">
    <location>
        <begin position="6834"/>
        <end position="6873"/>
    </location>
</feature>